<dbReference type="EMBL" id="BMAV01027722">
    <property type="protein sequence ID" value="GFS61764.1"/>
    <property type="molecule type" value="Genomic_DNA"/>
</dbReference>
<accession>A0A8X6ML71</accession>
<evidence type="ECO:0000256" key="1">
    <source>
        <dbReference type="SAM" id="MobiDB-lite"/>
    </source>
</evidence>
<organism evidence="2 3">
    <name type="scientific">Trichonephila inaurata madagascariensis</name>
    <dbReference type="NCBI Taxonomy" id="2747483"/>
    <lineage>
        <taxon>Eukaryota</taxon>
        <taxon>Metazoa</taxon>
        <taxon>Ecdysozoa</taxon>
        <taxon>Arthropoda</taxon>
        <taxon>Chelicerata</taxon>
        <taxon>Arachnida</taxon>
        <taxon>Araneae</taxon>
        <taxon>Araneomorphae</taxon>
        <taxon>Entelegynae</taxon>
        <taxon>Araneoidea</taxon>
        <taxon>Nephilidae</taxon>
        <taxon>Trichonephila</taxon>
        <taxon>Trichonephila inaurata</taxon>
    </lineage>
</organism>
<feature type="compositionally biased region" description="Low complexity" evidence="1">
    <location>
        <begin position="71"/>
        <end position="85"/>
    </location>
</feature>
<gene>
    <name evidence="2" type="ORF">TNIN_475781</name>
</gene>
<dbReference type="AlphaFoldDB" id="A0A8X6ML71"/>
<name>A0A8X6ML71_9ARAC</name>
<feature type="region of interest" description="Disordered" evidence="1">
    <location>
        <begin position="70"/>
        <end position="92"/>
    </location>
</feature>
<evidence type="ECO:0000313" key="2">
    <source>
        <dbReference type="EMBL" id="GFS61764.1"/>
    </source>
</evidence>
<keyword evidence="3" id="KW-1185">Reference proteome</keyword>
<dbReference type="Proteomes" id="UP000886998">
    <property type="component" value="Unassembled WGS sequence"/>
</dbReference>
<evidence type="ECO:0000313" key="3">
    <source>
        <dbReference type="Proteomes" id="UP000886998"/>
    </source>
</evidence>
<proteinExistence type="predicted"/>
<protein>
    <submittedName>
        <fullName evidence="2">Uncharacterized protein</fullName>
    </submittedName>
</protein>
<reference evidence="2" key="1">
    <citation type="submission" date="2020-08" db="EMBL/GenBank/DDBJ databases">
        <title>Multicomponent nature underlies the extraordinary mechanical properties of spider dragline silk.</title>
        <authorList>
            <person name="Kono N."/>
            <person name="Nakamura H."/>
            <person name="Mori M."/>
            <person name="Yoshida Y."/>
            <person name="Ohtoshi R."/>
            <person name="Malay A.D."/>
            <person name="Moran D.A.P."/>
            <person name="Tomita M."/>
            <person name="Numata K."/>
            <person name="Arakawa K."/>
        </authorList>
    </citation>
    <scope>NUCLEOTIDE SEQUENCE</scope>
</reference>
<sequence length="92" mass="10098">MKIGISAPKLPQRQLTGCKFDFLSGTGNVMDLKTFHRTPEKAGVSHHRCLFLLPLDSLPPKSLLRHAVLHSPSTSTERTSTATSTGCNQWNP</sequence>
<comment type="caution">
    <text evidence="2">The sequence shown here is derived from an EMBL/GenBank/DDBJ whole genome shotgun (WGS) entry which is preliminary data.</text>
</comment>